<evidence type="ECO:0000259" key="11">
    <source>
        <dbReference type="PROSITE" id="PS50002"/>
    </source>
</evidence>
<dbReference type="InterPro" id="IPR036388">
    <property type="entry name" value="WH-like_DNA-bd_sf"/>
</dbReference>
<feature type="domain" description="SH3" evidence="11">
    <location>
        <begin position="671"/>
        <end position="735"/>
    </location>
</feature>
<keyword evidence="6" id="KW-0965">Cell junction</keyword>
<dbReference type="Proteomes" id="UP000749646">
    <property type="component" value="Unassembled WGS sequence"/>
</dbReference>
<comment type="function">
    <text evidence="7">DNA-dependent RNA polymerase catalyzes the transcription of DNA into RNA using the four ribonucleoside triphosphates as substrates. Specific core component of RNA polymerase III which synthesizes small RNAs, such as 5S rRNA and tRNAs.</text>
</comment>
<evidence type="ECO:0000256" key="7">
    <source>
        <dbReference type="ARBA" id="ARBA00025127"/>
    </source>
</evidence>
<dbReference type="Pfam" id="PF00621">
    <property type="entry name" value="RhoGEF"/>
    <property type="match status" value="1"/>
</dbReference>
<dbReference type="Pfam" id="PF08221">
    <property type="entry name" value="HTH_9"/>
    <property type="match status" value="1"/>
</dbReference>
<evidence type="ECO:0000256" key="10">
    <source>
        <dbReference type="SAM" id="MobiDB-lite"/>
    </source>
</evidence>
<keyword evidence="4 9" id="KW-0728">SH3 domain</keyword>
<dbReference type="InterPro" id="IPR001331">
    <property type="entry name" value="GDS_CDC24_CS"/>
</dbReference>
<dbReference type="InterPro" id="IPR036390">
    <property type="entry name" value="WH_DNA-bd_sf"/>
</dbReference>
<dbReference type="InterPro" id="IPR001452">
    <property type="entry name" value="SH3_domain"/>
</dbReference>
<dbReference type="Gene3D" id="1.20.1270.60">
    <property type="entry name" value="Arfaptin homology (AH) domain/BAR domain"/>
    <property type="match status" value="1"/>
</dbReference>
<dbReference type="Pfam" id="PF22536">
    <property type="entry name" value="WHD_POLR3C"/>
    <property type="match status" value="1"/>
</dbReference>
<comment type="subcellular location">
    <subcellularLocation>
        <location evidence="1">Cell junction</location>
    </subcellularLocation>
    <subcellularLocation>
        <location evidence="2">Golgi apparatus</location>
        <location evidence="2">Golgi stack</location>
    </subcellularLocation>
</comment>
<dbReference type="SMART" id="SM00325">
    <property type="entry name" value="RhoGEF"/>
    <property type="match status" value="1"/>
</dbReference>
<feature type="region of interest" description="Disordered" evidence="10">
    <location>
        <begin position="526"/>
        <end position="574"/>
    </location>
</feature>
<dbReference type="InterPro" id="IPR004148">
    <property type="entry name" value="BAR_dom"/>
</dbReference>
<evidence type="ECO:0000256" key="6">
    <source>
        <dbReference type="ARBA" id="ARBA00022949"/>
    </source>
</evidence>
<evidence type="ECO:0000256" key="4">
    <source>
        <dbReference type="ARBA" id="ARBA00022443"/>
    </source>
</evidence>
<feature type="domain" description="DH" evidence="12">
    <location>
        <begin position="53"/>
        <end position="244"/>
    </location>
</feature>
<feature type="region of interest" description="Disordered" evidence="10">
    <location>
        <begin position="612"/>
        <end position="663"/>
    </location>
</feature>
<feature type="compositionally biased region" description="Polar residues" evidence="10">
    <location>
        <begin position="557"/>
        <end position="574"/>
    </location>
</feature>
<dbReference type="SUPFAM" id="SSF103657">
    <property type="entry name" value="BAR/IMD domain-like"/>
    <property type="match status" value="1"/>
</dbReference>
<keyword evidence="15" id="KW-1185">Reference proteome</keyword>
<dbReference type="PROSITE" id="PS00741">
    <property type="entry name" value="DH_1"/>
    <property type="match status" value="1"/>
</dbReference>
<keyword evidence="5" id="KW-0344">Guanine-nucleotide releasing factor</keyword>
<dbReference type="InterPro" id="IPR008806">
    <property type="entry name" value="RNA_pol_III_Rpc82_C"/>
</dbReference>
<evidence type="ECO:0000256" key="8">
    <source>
        <dbReference type="ARBA" id="ARBA00032587"/>
    </source>
</evidence>
<dbReference type="PANTHER" id="PTHR22834:SF20">
    <property type="entry name" value="SH3 DOMAIN-CONTAINING PROTEIN"/>
    <property type="match status" value="1"/>
</dbReference>
<evidence type="ECO:0000256" key="1">
    <source>
        <dbReference type="ARBA" id="ARBA00004282"/>
    </source>
</evidence>
<name>A0A9P6J1Y0_9FUNG</name>
<dbReference type="OrthoDB" id="10256089at2759"/>
<dbReference type="PROSITE" id="PS51021">
    <property type="entry name" value="BAR"/>
    <property type="match status" value="1"/>
</dbReference>
<proteinExistence type="predicted"/>
<evidence type="ECO:0000259" key="13">
    <source>
        <dbReference type="PROSITE" id="PS51021"/>
    </source>
</evidence>
<dbReference type="Gene3D" id="1.20.900.10">
    <property type="entry name" value="Dbl homology (DH) domain"/>
    <property type="match status" value="1"/>
</dbReference>
<dbReference type="CDD" id="cd00160">
    <property type="entry name" value="RhoGEF"/>
    <property type="match status" value="1"/>
</dbReference>
<evidence type="ECO:0000313" key="15">
    <source>
        <dbReference type="Proteomes" id="UP000749646"/>
    </source>
</evidence>
<dbReference type="InterPro" id="IPR055207">
    <property type="entry name" value="POLR3C_WHD"/>
</dbReference>
<dbReference type="InterPro" id="IPR000219">
    <property type="entry name" value="DH_dom"/>
</dbReference>
<evidence type="ECO:0000256" key="9">
    <source>
        <dbReference type="PROSITE-ProRule" id="PRU00192"/>
    </source>
</evidence>
<dbReference type="GO" id="GO:0032955">
    <property type="term" value="P:regulation of division septum assembly"/>
    <property type="evidence" value="ECO:0007669"/>
    <property type="project" value="TreeGrafter"/>
</dbReference>
<dbReference type="GO" id="GO:0003677">
    <property type="term" value="F:DNA binding"/>
    <property type="evidence" value="ECO:0007669"/>
    <property type="project" value="InterPro"/>
</dbReference>
<dbReference type="InterPro" id="IPR027267">
    <property type="entry name" value="AH/BAR_dom_sf"/>
</dbReference>
<dbReference type="SUPFAM" id="SSF50044">
    <property type="entry name" value="SH3-domain"/>
    <property type="match status" value="1"/>
</dbReference>
<evidence type="ECO:0000313" key="14">
    <source>
        <dbReference type="EMBL" id="KAF9957920.1"/>
    </source>
</evidence>
<dbReference type="GO" id="GO:0006351">
    <property type="term" value="P:DNA-templated transcription"/>
    <property type="evidence" value="ECO:0007669"/>
    <property type="project" value="InterPro"/>
</dbReference>
<dbReference type="Pfam" id="PF05645">
    <property type="entry name" value="RNA_pol_Rpc82"/>
    <property type="match status" value="1"/>
</dbReference>
<evidence type="ECO:0000259" key="12">
    <source>
        <dbReference type="PROSITE" id="PS50010"/>
    </source>
</evidence>
<dbReference type="Gene3D" id="1.10.10.10">
    <property type="entry name" value="Winged helix-like DNA-binding domain superfamily/Winged helix DNA-binding domain"/>
    <property type="match status" value="4"/>
</dbReference>
<dbReference type="PANTHER" id="PTHR22834">
    <property type="entry name" value="NUCLEAR FUSION PROTEIN FUS2"/>
    <property type="match status" value="1"/>
</dbReference>
<dbReference type="InterPro" id="IPR036028">
    <property type="entry name" value="SH3-like_dom_sf"/>
</dbReference>
<dbReference type="SUPFAM" id="SSF46785">
    <property type="entry name" value="Winged helix' DNA-binding domain"/>
    <property type="match status" value="1"/>
</dbReference>
<protein>
    <recommendedName>
        <fullName evidence="3">Dynamin-binding protein</fullName>
    </recommendedName>
    <alternativeName>
        <fullName evidence="8">Scaffold protein Tuba</fullName>
    </alternativeName>
</protein>
<sequence>MGKAPPPAPQSTAPRPNSPIGPPPKLPSRSNSTTTLSLEETPEEKERKHRLNKRRRVIQELQETEISYSKDLLLLQEVYVSDMTNSPLFTQADEKIIFMNLGEIIELSLDFVALLTPACGGGPDVVYDDAATFVGEAFLQMLSRIRRVYSEYCKKQEASGQHLQELEGRKDIKPFFEACKERCQGRTTTWDLSSFLIKPVQRVLKYPLLINQIHALTPPEHLDFESIATVQKDMLQVAEEINEIKKRKDIVEKIVGPKKKNDSDLRQAVGGSDVTVDILFEALLEKFNLQQALAREFARYILVWLVSIKQYFDSQEALALTLREVYSMVPIHRSSENQSILMVSEFHKSLSQFSKTIGRELEARLKKTVYKSIESFLKLFLGPLQVMKKREKKLLDYDSVRGMKERGETVDKNMLDSAEAYTAINEQLLDELPKFLGLTTRYFDLIVMEFSKVQMFFYDQVKGKILEFFVKNMSDSLSGDEASYLATMDVCEEYIVAMSRVEGPLIRLQKISLIKNVASAHETAFRNMREASQRRKRSASISLHSRSRNASTASRSPMLTPSIEKTSWHSNSPTELLPRLPIQSRFFPGEDENPFEIPESIFHDGSVTSDDYEPFGNSYDRNAFGSGDGKRPLSGTSFNSGSGSGEYQDYSTSKPPAMDEGTDTDEIGIAQALFECTAIYPYSSSEERQLSFVAGESIVVFGLNEDGWYFGKKKIANVLLRKGRMPVSQIANITSIKPRQVRESLFVMIQHNIAVYAESQERSRIVTYYEINRPELLHRTIIPKLLYSAQKWFERDGGLVTHTVLKHGILTIEECIKDILVTHSTSSSAPATKTPKKRTDSIRKAFIEMVKQKCLIAVRPTDSMSVADKDMADEKRETDKMALPPTAAELAIIRKTLGAQKMQQEQTGTIVGLKRTLESLDHDALESKRHKLTDGDLVIKEEVDTDVLFKINYERFIIRWRNAQIASLYEVRLNPTAKAIINTTLELAEERMINCKEDYTIPINLMLVLNNLPKDINLVDTLEFDPAELGTSNIKPKPGECLEKYMEVLEDDLMRILKRDAGRSGQYIIHLRAAAKILKRNLIQDIVSSRFGMPYVRIMNMLLDKGKLEEKQISRFSMMPVKDVREKLTTLCTFGVLNLQEVPKTNDRTPSRTFYLWEVLLDRAADSLVNRLYHTMANLRQRRFVEKAKRAVLLEKCERTDVLADDNLLNAAEKRELDTLAAVLELLENQELRVAEMAMTLKEF</sequence>
<dbReference type="EMBL" id="JAAAHW010006595">
    <property type="protein sequence ID" value="KAF9957920.1"/>
    <property type="molecule type" value="Genomic_DNA"/>
</dbReference>
<evidence type="ECO:0000256" key="5">
    <source>
        <dbReference type="ARBA" id="ARBA00022658"/>
    </source>
</evidence>
<dbReference type="InterPro" id="IPR035899">
    <property type="entry name" value="DBL_dom_sf"/>
</dbReference>
<dbReference type="GO" id="GO:0005085">
    <property type="term" value="F:guanyl-nucleotide exchange factor activity"/>
    <property type="evidence" value="ECO:0007669"/>
    <property type="project" value="UniProtKB-KW"/>
</dbReference>
<comment type="caution">
    <text evidence="14">The sequence shown here is derived from an EMBL/GenBank/DDBJ whole genome shotgun (WGS) entry which is preliminary data.</text>
</comment>
<dbReference type="PROSITE" id="PS50002">
    <property type="entry name" value="SH3"/>
    <property type="match status" value="1"/>
</dbReference>
<dbReference type="Pfam" id="PF03114">
    <property type="entry name" value="BAR"/>
    <property type="match status" value="1"/>
</dbReference>
<evidence type="ECO:0000256" key="3">
    <source>
        <dbReference type="ARBA" id="ARBA00018186"/>
    </source>
</evidence>
<dbReference type="InterPro" id="IPR013197">
    <property type="entry name" value="RNA_pol_III_RPC82-rel_HTH"/>
</dbReference>
<gene>
    <name evidence="14" type="ORF">BGZ65_001776</name>
</gene>
<accession>A0A9P6J1Y0</accession>
<dbReference type="GO" id="GO:0035556">
    <property type="term" value="P:intracellular signal transduction"/>
    <property type="evidence" value="ECO:0007669"/>
    <property type="project" value="InterPro"/>
</dbReference>
<dbReference type="SMART" id="SM00326">
    <property type="entry name" value="SH3"/>
    <property type="match status" value="1"/>
</dbReference>
<feature type="region of interest" description="Disordered" evidence="10">
    <location>
        <begin position="1"/>
        <end position="51"/>
    </location>
</feature>
<dbReference type="GO" id="GO:0005795">
    <property type="term" value="C:Golgi stack"/>
    <property type="evidence" value="ECO:0007669"/>
    <property type="project" value="UniProtKB-SubCell"/>
</dbReference>
<evidence type="ECO:0000256" key="2">
    <source>
        <dbReference type="ARBA" id="ARBA00004348"/>
    </source>
</evidence>
<feature type="domain" description="BAR" evidence="13">
    <location>
        <begin position="265"/>
        <end position="482"/>
    </location>
</feature>
<dbReference type="Gene3D" id="2.30.30.40">
    <property type="entry name" value="SH3 Domains"/>
    <property type="match status" value="1"/>
</dbReference>
<dbReference type="InterPro" id="IPR051492">
    <property type="entry name" value="Dynamin-Rho_GEF"/>
</dbReference>
<feature type="compositionally biased region" description="Low complexity" evidence="10">
    <location>
        <begin position="27"/>
        <end position="39"/>
    </location>
</feature>
<feature type="compositionally biased region" description="Pro residues" evidence="10">
    <location>
        <begin position="16"/>
        <end position="26"/>
    </location>
</feature>
<dbReference type="GO" id="GO:0031991">
    <property type="term" value="P:regulation of actomyosin contractile ring contraction"/>
    <property type="evidence" value="ECO:0007669"/>
    <property type="project" value="TreeGrafter"/>
</dbReference>
<dbReference type="SUPFAM" id="SSF48065">
    <property type="entry name" value="DBL homology domain (DH-domain)"/>
    <property type="match status" value="1"/>
</dbReference>
<organism evidence="14 15">
    <name type="scientific">Modicella reniformis</name>
    <dbReference type="NCBI Taxonomy" id="1440133"/>
    <lineage>
        <taxon>Eukaryota</taxon>
        <taxon>Fungi</taxon>
        <taxon>Fungi incertae sedis</taxon>
        <taxon>Mucoromycota</taxon>
        <taxon>Mortierellomycotina</taxon>
        <taxon>Mortierellomycetes</taxon>
        <taxon>Mortierellales</taxon>
        <taxon>Mortierellaceae</taxon>
        <taxon>Modicella</taxon>
    </lineage>
</organism>
<dbReference type="PROSITE" id="PS50010">
    <property type="entry name" value="DH_2"/>
    <property type="match status" value="1"/>
</dbReference>
<dbReference type="AlphaFoldDB" id="A0A9P6J1Y0"/>
<dbReference type="CDD" id="cd00174">
    <property type="entry name" value="SH3"/>
    <property type="match status" value="1"/>
</dbReference>
<reference evidence="14" key="1">
    <citation type="journal article" date="2020" name="Fungal Divers.">
        <title>Resolving the Mortierellaceae phylogeny through synthesis of multi-gene phylogenetics and phylogenomics.</title>
        <authorList>
            <person name="Vandepol N."/>
            <person name="Liber J."/>
            <person name="Desiro A."/>
            <person name="Na H."/>
            <person name="Kennedy M."/>
            <person name="Barry K."/>
            <person name="Grigoriev I.V."/>
            <person name="Miller A.N."/>
            <person name="O'Donnell K."/>
            <person name="Stajich J.E."/>
            <person name="Bonito G."/>
        </authorList>
    </citation>
    <scope>NUCLEOTIDE SEQUENCE</scope>
    <source>
        <strain evidence="14">MES-2147</strain>
    </source>
</reference>